<dbReference type="EMBL" id="MU157910">
    <property type="protein sequence ID" value="KAF9523780.1"/>
    <property type="molecule type" value="Genomic_DNA"/>
</dbReference>
<accession>A0A9P6E795</accession>
<comment type="caution">
    <text evidence="1">The sequence shown here is derived from an EMBL/GenBank/DDBJ whole genome shotgun (WGS) entry which is preliminary data.</text>
</comment>
<reference evidence="1" key="1">
    <citation type="submission" date="2020-11" db="EMBL/GenBank/DDBJ databases">
        <authorList>
            <consortium name="DOE Joint Genome Institute"/>
            <person name="Ahrendt S."/>
            <person name="Riley R."/>
            <person name="Andreopoulos W."/>
            <person name="Labutti K."/>
            <person name="Pangilinan J."/>
            <person name="Ruiz-Duenas F.J."/>
            <person name="Barrasa J.M."/>
            <person name="Sanchez-Garcia M."/>
            <person name="Camarero S."/>
            <person name="Miyauchi S."/>
            <person name="Serrano A."/>
            <person name="Linde D."/>
            <person name="Babiker R."/>
            <person name="Drula E."/>
            <person name="Ayuso-Fernandez I."/>
            <person name="Pacheco R."/>
            <person name="Padilla G."/>
            <person name="Ferreira P."/>
            <person name="Barriuso J."/>
            <person name="Kellner H."/>
            <person name="Castanera R."/>
            <person name="Alfaro M."/>
            <person name="Ramirez L."/>
            <person name="Pisabarro A.G."/>
            <person name="Kuo A."/>
            <person name="Tritt A."/>
            <person name="Lipzen A."/>
            <person name="He G."/>
            <person name="Yan M."/>
            <person name="Ng V."/>
            <person name="Cullen D."/>
            <person name="Martin F."/>
            <person name="Rosso M.-N."/>
            <person name="Henrissat B."/>
            <person name="Hibbett D."/>
            <person name="Martinez A.T."/>
            <person name="Grigoriev I.V."/>
        </authorList>
    </citation>
    <scope>NUCLEOTIDE SEQUENCE</scope>
    <source>
        <strain evidence="1">CBS 506.95</strain>
    </source>
</reference>
<proteinExistence type="predicted"/>
<dbReference type="Proteomes" id="UP000807306">
    <property type="component" value="Unassembled WGS sequence"/>
</dbReference>
<protein>
    <submittedName>
        <fullName evidence="1">Uncharacterized protein</fullName>
    </submittedName>
</protein>
<evidence type="ECO:0000313" key="1">
    <source>
        <dbReference type="EMBL" id="KAF9523780.1"/>
    </source>
</evidence>
<organism evidence="1 2">
    <name type="scientific">Crepidotus variabilis</name>
    <dbReference type="NCBI Taxonomy" id="179855"/>
    <lineage>
        <taxon>Eukaryota</taxon>
        <taxon>Fungi</taxon>
        <taxon>Dikarya</taxon>
        <taxon>Basidiomycota</taxon>
        <taxon>Agaricomycotina</taxon>
        <taxon>Agaricomycetes</taxon>
        <taxon>Agaricomycetidae</taxon>
        <taxon>Agaricales</taxon>
        <taxon>Agaricineae</taxon>
        <taxon>Crepidotaceae</taxon>
        <taxon>Crepidotus</taxon>
    </lineage>
</organism>
<dbReference type="AlphaFoldDB" id="A0A9P6E795"/>
<gene>
    <name evidence="1" type="ORF">CPB83DRAFT_862275</name>
</gene>
<sequence>MLLNEAWDGLRIFSINRNSSNIEGNVYVQGRSGSNPSRMSLCQNTNDNTRTIFQVIKKTADGFFKLQAHQTGKFVQHRSDLVYAEGNRRAPLKTVPQI</sequence>
<keyword evidence="2" id="KW-1185">Reference proteome</keyword>
<name>A0A9P6E795_9AGAR</name>
<evidence type="ECO:0000313" key="2">
    <source>
        <dbReference type="Proteomes" id="UP000807306"/>
    </source>
</evidence>